<protein>
    <submittedName>
        <fullName evidence="1">Uncharacterized protein</fullName>
    </submittedName>
</protein>
<gene>
    <name evidence="1" type="ORF">CEXT_419541</name>
</gene>
<evidence type="ECO:0000313" key="1">
    <source>
        <dbReference type="EMBL" id="GIX68087.1"/>
    </source>
</evidence>
<reference evidence="1 2" key="1">
    <citation type="submission" date="2021-06" db="EMBL/GenBank/DDBJ databases">
        <title>Caerostris extrusa draft genome.</title>
        <authorList>
            <person name="Kono N."/>
            <person name="Arakawa K."/>
        </authorList>
    </citation>
    <scope>NUCLEOTIDE SEQUENCE [LARGE SCALE GENOMIC DNA]</scope>
</reference>
<keyword evidence="2" id="KW-1185">Reference proteome</keyword>
<dbReference type="EMBL" id="BPLR01019458">
    <property type="protein sequence ID" value="GIX68087.1"/>
    <property type="molecule type" value="Genomic_DNA"/>
</dbReference>
<accession>A0AAV4M7K5</accession>
<evidence type="ECO:0000313" key="2">
    <source>
        <dbReference type="Proteomes" id="UP001054945"/>
    </source>
</evidence>
<comment type="caution">
    <text evidence="1">The sequence shown here is derived from an EMBL/GenBank/DDBJ whole genome shotgun (WGS) entry which is preliminary data.</text>
</comment>
<proteinExistence type="predicted"/>
<dbReference type="AlphaFoldDB" id="A0AAV4M7K5"/>
<sequence>MIIHYVWLVESSDKDKLFPINSLPEVLPACNSSAAESWRVMRGE</sequence>
<feature type="non-terminal residue" evidence="1">
    <location>
        <position position="44"/>
    </location>
</feature>
<name>A0AAV4M7K5_CAEEX</name>
<dbReference type="Proteomes" id="UP001054945">
    <property type="component" value="Unassembled WGS sequence"/>
</dbReference>
<organism evidence="1 2">
    <name type="scientific">Caerostris extrusa</name>
    <name type="common">Bark spider</name>
    <name type="synonym">Caerostris bankana</name>
    <dbReference type="NCBI Taxonomy" id="172846"/>
    <lineage>
        <taxon>Eukaryota</taxon>
        <taxon>Metazoa</taxon>
        <taxon>Ecdysozoa</taxon>
        <taxon>Arthropoda</taxon>
        <taxon>Chelicerata</taxon>
        <taxon>Arachnida</taxon>
        <taxon>Araneae</taxon>
        <taxon>Araneomorphae</taxon>
        <taxon>Entelegynae</taxon>
        <taxon>Araneoidea</taxon>
        <taxon>Araneidae</taxon>
        <taxon>Caerostris</taxon>
    </lineage>
</organism>